<evidence type="ECO:0000256" key="4">
    <source>
        <dbReference type="ARBA" id="ARBA00043196"/>
    </source>
</evidence>
<dbReference type="AlphaFoldDB" id="W5M1F4"/>
<feature type="compositionally biased region" description="Basic and acidic residues" evidence="6">
    <location>
        <begin position="459"/>
        <end position="468"/>
    </location>
</feature>
<dbReference type="PANTHER" id="PTHR32123">
    <property type="entry name" value="BICD FAMILY-LIKE CARGO ADAPTER"/>
    <property type="match status" value="1"/>
</dbReference>
<organism evidence="7 8">
    <name type="scientific">Lepisosteus oculatus</name>
    <name type="common">Spotted gar</name>
    <dbReference type="NCBI Taxonomy" id="7918"/>
    <lineage>
        <taxon>Eukaryota</taxon>
        <taxon>Metazoa</taxon>
        <taxon>Chordata</taxon>
        <taxon>Craniata</taxon>
        <taxon>Vertebrata</taxon>
        <taxon>Euteleostomi</taxon>
        <taxon>Actinopterygii</taxon>
        <taxon>Neopterygii</taxon>
        <taxon>Holostei</taxon>
        <taxon>Semionotiformes</taxon>
        <taxon>Lepisosteidae</taxon>
        <taxon>Lepisosteus</taxon>
    </lineage>
</organism>
<evidence type="ECO:0000313" key="8">
    <source>
        <dbReference type="Proteomes" id="UP000018468"/>
    </source>
</evidence>
<evidence type="ECO:0000256" key="6">
    <source>
        <dbReference type="SAM" id="MobiDB-lite"/>
    </source>
</evidence>
<name>W5M1F4_LEPOC</name>
<evidence type="ECO:0000256" key="5">
    <source>
        <dbReference type="SAM" id="Coils"/>
    </source>
</evidence>
<dbReference type="eggNOG" id="ENOG502RC22">
    <property type="taxonomic scope" value="Eukaryota"/>
</dbReference>
<feature type="coiled-coil region" evidence="5">
    <location>
        <begin position="362"/>
        <end position="429"/>
    </location>
</feature>
<dbReference type="OMA" id="TIHQKVA"/>
<feature type="coiled-coil region" evidence="5">
    <location>
        <begin position="209"/>
        <end position="271"/>
    </location>
</feature>
<dbReference type="Bgee" id="ENSLOCG00000001903">
    <property type="expression patterns" value="Expressed in pharyngeal gill and 5 other cell types or tissues"/>
</dbReference>
<keyword evidence="8" id="KW-1185">Reference proteome</keyword>
<dbReference type="EMBL" id="AHAT01024055">
    <property type="status" value="NOT_ANNOTATED_CDS"/>
    <property type="molecule type" value="Genomic_DNA"/>
</dbReference>
<dbReference type="GO" id="GO:0047496">
    <property type="term" value="P:vesicle transport along microtubule"/>
    <property type="evidence" value="ECO:0000318"/>
    <property type="project" value="GO_Central"/>
</dbReference>
<dbReference type="InParanoid" id="W5M1F4"/>
<dbReference type="GeneTree" id="ENSGT00940000160797"/>
<feature type="compositionally biased region" description="Basic and acidic residues" evidence="6">
    <location>
        <begin position="148"/>
        <end position="157"/>
    </location>
</feature>
<dbReference type="Proteomes" id="UP000018468">
    <property type="component" value="Linkage group LG26"/>
</dbReference>
<dbReference type="PANTHER" id="PTHR32123:SF11">
    <property type="entry name" value="BICD FAMILY-LIKE CARGO ADAPTER 2-RELATED"/>
    <property type="match status" value="1"/>
</dbReference>
<protein>
    <recommendedName>
        <fullName evidence="2">BICD family-like cargo adapter 2</fullName>
    </recommendedName>
    <alternativeName>
        <fullName evidence="3">Bicaudal D-related protein 2</fullName>
    </alternativeName>
    <alternativeName>
        <fullName evidence="4">Coiled-coil domain-containing protein 64B</fullName>
    </alternativeName>
</protein>
<reference evidence="7" key="2">
    <citation type="submission" date="2025-08" db="UniProtKB">
        <authorList>
            <consortium name="Ensembl"/>
        </authorList>
    </citation>
    <scope>IDENTIFICATION</scope>
</reference>
<dbReference type="InterPro" id="IPR051149">
    <property type="entry name" value="Spindly/BICDR_Dynein_Adapter"/>
</dbReference>
<evidence type="ECO:0000256" key="3">
    <source>
        <dbReference type="ARBA" id="ARBA00041790"/>
    </source>
</evidence>
<feature type="region of interest" description="Disordered" evidence="6">
    <location>
        <begin position="1"/>
        <end position="21"/>
    </location>
</feature>
<dbReference type="Ensembl" id="ENSLOCT00000002217.1">
    <property type="protein sequence ID" value="ENSLOCP00000002212.1"/>
    <property type="gene ID" value="ENSLOCG00000001903.1"/>
</dbReference>
<keyword evidence="1 5" id="KW-0175">Coiled coil</keyword>
<evidence type="ECO:0000256" key="1">
    <source>
        <dbReference type="ARBA" id="ARBA00023054"/>
    </source>
</evidence>
<dbReference type="FunCoup" id="W5M1F4">
    <property type="interactions" value="1"/>
</dbReference>
<reference evidence="8" key="1">
    <citation type="submission" date="2011-12" db="EMBL/GenBank/DDBJ databases">
        <title>The Draft Genome of Lepisosteus oculatus.</title>
        <authorList>
            <consortium name="The Broad Institute Genome Assembly &amp; Analysis Group"/>
            <consortium name="Computational R&amp;D Group"/>
            <consortium name="and Sequencing Platform"/>
            <person name="Di Palma F."/>
            <person name="Alfoldi J."/>
            <person name="Johnson J."/>
            <person name="Berlin A."/>
            <person name="Gnerre S."/>
            <person name="Jaffe D."/>
            <person name="MacCallum I."/>
            <person name="Young S."/>
            <person name="Walker B.J."/>
            <person name="Lander E.S."/>
            <person name="Lindblad-Toh K."/>
        </authorList>
    </citation>
    <scope>NUCLEOTIDE SEQUENCE [LARGE SCALE GENOMIC DNA]</scope>
</reference>
<proteinExistence type="predicted"/>
<feature type="region of interest" description="Disordered" evidence="6">
    <location>
        <begin position="143"/>
        <end position="166"/>
    </location>
</feature>
<feature type="region of interest" description="Disordered" evidence="6">
    <location>
        <begin position="451"/>
        <end position="501"/>
    </location>
</feature>
<dbReference type="HOGENOM" id="CLU_029068_2_1_1"/>
<evidence type="ECO:0000313" key="7">
    <source>
        <dbReference type="Ensembl" id="ENSLOCP00000002212.1"/>
    </source>
</evidence>
<evidence type="ECO:0000256" key="2">
    <source>
        <dbReference type="ARBA" id="ARBA00040983"/>
    </source>
</evidence>
<dbReference type="GO" id="GO:0055107">
    <property type="term" value="P:Golgi to secretory granule transport"/>
    <property type="evidence" value="ECO:0000318"/>
    <property type="project" value="GO_Central"/>
</dbReference>
<reference evidence="7" key="3">
    <citation type="submission" date="2025-09" db="UniProtKB">
        <authorList>
            <consortium name="Ensembl"/>
        </authorList>
    </citation>
    <scope>IDENTIFICATION</scope>
</reference>
<dbReference type="STRING" id="7918.ENSLOCP00000002212"/>
<accession>W5M1F4</accession>
<sequence length="501" mass="57724">MSDVVWRGSDPARASREQVLSRRDRLPPPLLEEGFFPFSSQPRESLLVPGLPGLASRLDAASQEDSSPHLLERDLILAAEVGQALLERNEQLGAQLEEKEREIEGLQQKRHELQRQLEASGLEWAQRVAELEADLGALRAELEQQQSQDRERRREGSQELGQLSSHNQKLVEQLAEAVMVEHSLRSELRSLREEYEEKTLSSSVSTARVENLQKENRVLQERAALGERRLAALQEDHVRLCAESAGLRDRVLELQERDRERERELAQERSEAFELQTLNHSLQSRVQALGEKISLAEPASLARSLKSEIEQTQKSSWQRETMNVSTVVTNHYNFLKVHARIISQAKKCILQRQAQDSSFVPVENLREREEEIHQLKEELESKARELESLRKEVKQLSEQPSYSALEEDLNRVREERDSLNQQLLNTIRHKVALSQELEAWQEDMSLLISQQVRSQSQGEEERAREKRASIRRNARTSRSFRLPARRGEEEERGTGSFFSSL</sequence>